<dbReference type="GO" id="GO:0001897">
    <property type="term" value="P:symbiont-mediated cytolysis of host cell"/>
    <property type="evidence" value="ECO:0007669"/>
    <property type="project" value="UniProtKB-ARBA"/>
</dbReference>
<feature type="domain" description="N-acetylmuramoyl-L-alanine amidase" evidence="3">
    <location>
        <begin position="157"/>
        <end position="315"/>
    </location>
</feature>
<dbReference type="Gene3D" id="3.40.80.10">
    <property type="entry name" value="Peptidoglycan recognition protein-like"/>
    <property type="match status" value="1"/>
</dbReference>
<evidence type="ECO:0000259" key="3">
    <source>
        <dbReference type="SMART" id="SM00644"/>
    </source>
</evidence>
<organism evidence="4 5">
    <name type="scientific">Mycobacterium phage Soul22</name>
    <dbReference type="NCBI Taxonomy" id="2743996"/>
    <lineage>
        <taxon>Viruses</taxon>
        <taxon>Duplodnaviria</taxon>
        <taxon>Heunggongvirae</taxon>
        <taxon>Uroviricota</taxon>
        <taxon>Caudoviricetes</taxon>
        <taxon>Gracegardnervirinae</taxon>
        <taxon>Avanivirus</taxon>
        <taxon>Avanivirus soul22</taxon>
    </lineage>
</organism>
<gene>
    <name evidence="4" type="primary">34</name>
    <name evidence="4" type="ORF">SEA_SOUL22_34</name>
</gene>
<dbReference type="SMART" id="SM00644">
    <property type="entry name" value="Ami_2"/>
    <property type="match status" value="1"/>
</dbReference>
<name>A0A7D5JKK1_9CAUD</name>
<dbReference type="GeneID" id="60335436"/>
<proteinExistence type="predicted"/>
<keyword evidence="1" id="KW-0929">Antimicrobial</keyword>
<sequence length="393" mass="44392">MTTKDQVAQITIAEAKARGYTRSECLAVMSTFYQESGWNDTIWDPTHTTYGIAQQDGSYPHRFDGAAAQIKGFFDKLDVWRAKPGASTDIWLNICWMQQAPNWPSADYWYANGRRAYLTEIKSRIATVTPYLDKYWPTTGGTDVPETRPPYNEFPIWSENHYNTKRTVNDIDAFLLHTSEGFVGRDDAAEALSLWYQPRSRQVAYHYAVSQASDGGVTVVDNVDTDYASWSALSANGRSINLCFAGTRAAWSRNEWLGKFGNAIDVAAYLAVQDCKKYNIPTKVIAPPYTGRLPGITDHRYVTQILKDGTHTDVGDGFPWDYFTERVNHWAAGGKTEPEPPKVKRFPDDWTDREILVEILRQLRGYNLDGWPQLGGKSLVDAVAEIRNVVCDK</sequence>
<dbReference type="InterPro" id="IPR002502">
    <property type="entry name" value="Amidase_domain"/>
</dbReference>
<dbReference type="KEGG" id="vg:60335436"/>
<reference evidence="4 5" key="1">
    <citation type="submission" date="2020-05" db="EMBL/GenBank/DDBJ databases">
        <authorList>
            <person name="Koehl A.J."/>
            <person name="Koorndyk N.D."/>
            <person name="Lockett T."/>
            <person name="Paluch K.V."/>
            <person name="Petouhoff A.M."/>
            <person name="Riebschleger D.L."/>
            <person name="Stalions G.A."/>
            <person name="Stephan M.R."/>
            <person name="Tucker A.R."/>
            <person name="Vorhees N."/>
            <person name="Beck A.M."/>
            <person name="Bartz C."/>
            <person name="Bilisko A."/>
            <person name="Bojanowski S.E."/>
            <person name="Covert A."/>
            <person name="Currier J.K."/>
            <person name="Hood S.A."/>
            <person name="Johnson H.K."/>
            <person name="Stukey J."/>
            <person name="Garlena R.A."/>
            <person name="Russell D.A."/>
            <person name="Pope W.H."/>
            <person name="Jacobs-Sera D."/>
            <person name="Hatfull G.F."/>
        </authorList>
    </citation>
    <scope>NUCLEOTIDE SEQUENCE [LARGE SCALE GENOMIC DNA]</scope>
</reference>
<accession>A0A7D5JKK1</accession>
<dbReference type="SUPFAM" id="SSF55846">
    <property type="entry name" value="N-acetylmuramoyl-L-alanine amidase-like"/>
    <property type="match status" value="1"/>
</dbReference>
<keyword evidence="5" id="KW-1185">Reference proteome</keyword>
<evidence type="ECO:0000256" key="1">
    <source>
        <dbReference type="ARBA" id="ARBA00022529"/>
    </source>
</evidence>
<evidence type="ECO:0000313" key="4">
    <source>
        <dbReference type="EMBL" id="QLF84256.1"/>
    </source>
</evidence>
<protein>
    <submittedName>
        <fullName evidence="4">Lysin A</fullName>
    </submittedName>
</protein>
<evidence type="ECO:0000256" key="2">
    <source>
        <dbReference type="ARBA" id="ARBA00022638"/>
    </source>
</evidence>
<dbReference type="RefSeq" id="YP_009963849.1">
    <property type="nucleotide sequence ID" value="NC_051723.1"/>
</dbReference>
<dbReference type="InterPro" id="IPR036505">
    <property type="entry name" value="Amidase/PGRP_sf"/>
</dbReference>
<dbReference type="GO" id="GO:0009253">
    <property type="term" value="P:peptidoglycan catabolic process"/>
    <property type="evidence" value="ECO:0007669"/>
    <property type="project" value="InterPro"/>
</dbReference>
<dbReference type="GO" id="GO:0042742">
    <property type="term" value="P:defense response to bacterium"/>
    <property type="evidence" value="ECO:0007669"/>
    <property type="project" value="UniProtKB-KW"/>
</dbReference>
<evidence type="ECO:0000313" key="5">
    <source>
        <dbReference type="Proteomes" id="UP000510611"/>
    </source>
</evidence>
<dbReference type="GO" id="GO:0008745">
    <property type="term" value="F:N-acetylmuramoyl-L-alanine amidase activity"/>
    <property type="evidence" value="ECO:0007669"/>
    <property type="project" value="InterPro"/>
</dbReference>
<dbReference type="EMBL" id="MT522000">
    <property type="protein sequence ID" value="QLF84256.1"/>
    <property type="molecule type" value="Genomic_DNA"/>
</dbReference>
<keyword evidence="2" id="KW-0081">Bacteriolytic enzyme</keyword>
<dbReference type="Proteomes" id="UP000510611">
    <property type="component" value="Segment"/>
</dbReference>